<evidence type="ECO:0000256" key="3">
    <source>
        <dbReference type="SAM" id="Phobius"/>
    </source>
</evidence>
<dbReference type="Gene3D" id="3.40.190.10">
    <property type="entry name" value="Periplasmic binding protein-like II"/>
    <property type="match status" value="2"/>
</dbReference>
<evidence type="ECO:0000313" key="6">
    <source>
        <dbReference type="EMBL" id="HCK23502.1"/>
    </source>
</evidence>
<dbReference type="Gene3D" id="3.30.70.270">
    <property type="match status" value="1"/>
</dbReference>
<dbReference type="PROSITE" id="PS50887">
    <property type="entry name" value="GGDEF"/>
    <property type="match status" value="1"/>
</dbReference>
<feature type="domain" description="GGDEF" evidence="5">
    <location>
        <begin position="356"/>
        <end position="484"/>
    </location>
</feature>
<evidence type="ECO:0000259" key="5">
    <source>
        <dbReference type="PROSITE" id="PS50887"/>
    </source>
</evidence>
<accession>A0A3D2SB57</accession>
<dbReference type="InterPro" id="IPR050469">
    <property type="entry name" value="Diguanylate_Cyclase"/>
</dbReference>
<evidence type="ECO:0000256" key="2">
    <source>
        <dbReference type="ARBA" id="ARBA00034247"/>
    </source>
</evidence>
<dbReference type="NCBIfam" id="TIGR00254">
    <property type="entry name" value="GGDEF"/>
    <property type="match status" value="1"/>
</dbReference>
<feature type="transmembrane region" description="Helical" evidence="3">
    <location>
        <begin position="173"/>
        <end position="198"/>
    </location>
</feature>
<comment type="caution">
    <text evidence="6">The sequence shown here is derived from an EMBL/GenBank/DDBJ whole genome shotgun (WGS) entry which is preliminary data.</text>
</comment>
<keyword evidence="3" id="KW-0472">Membrane</keyword>
<comment type="catalytic activity">
    <reaction evidence="2">
        <text>2 GTP = 3',3'-c-di-GMP + 2 diphosphate</text>
        <dbReference type="Rhea" id="RHEA:24898"/>
        <dbReference type="ChEBI" id="CHEBI:33019"/>
        <dbReference type="ChEBI" id="CHEBI:37565"/>
        <dbReference type="ChEBI" id="CHEBI:58805"/>
        <dbReference type="EC" id="2.7.7.65"/>
    </reaction>
</comment>
<evidence type="ECO:0000256" key="1">
    <source>
        <dbReference type="ARBA" id="ARBA00012528"/>
    </source>
</evidence>
<evidence type="ECO:0000313" key="7">
    <source>
        <dbReference type="Proteomes" id="UP000263098"/>
    </source>
</evidence>
<dbReference type="Pfam" id="PF00990">
    <property type="entry name" value="GGDEF"/>
    <property type="match status" value="1"/>
</dbReference>
<dbReference type="InterPro" id="IPR000160">
    <property type="entry name" value="GGDEF_dom"/>
</dbReference>
<dbReference type="PANTHER" id="PTHR45138:SF9">
    <property type="entry name" value="DIGUANYLATE CYCLASE DGCM-RELATED"/>
    <property type="match status" value="1"/>
</dbReference>
<feature type="non-terminal residue" evidence="6">
    <location>
        <position position="1"/>
    </location>
</feature>
<proteinExistence type="predicted"/>
<dbReference type="PROSITE" id="PS50113">
    <property type="entry name" value="PAC"/>
    <property type="match status" value="1"/>
</dbReference>
<dbReference type="InterPro" id="IPR029787">
    <property type="entry name" value="Nucleotide_cyclase"/>
</dbReference>
<dbReference type="CDD" id="cd01949">
    <property type="entry name" value="GGDEF"/>
    <property type="match status" value="1"/>
</dbReference>
<dbReference type="InterPro" id="IPR000700">
    <property type="entry name" value="PAS-assoc_C"/>
</dbReference>
<dbReference type="GO" id="GO:1902201">
    <property type="term" value="P:negative regulation of bacterial-type flagellum-dependent cell motility"/>
    <property type="evidence" value="ECO:0007669"/>
    <property type="project" value="TreeGrafter"/>
</dbReference>
<dbReference type="InterPro" id="IPR043128">
    <property type="entry name" value="Rev_trsase/Diguanyl_cyclase"/>
</dbReference>
<dbReference type="SUPFAM" id="SSF55073">
    <property type="entry name" value="Nucleotide cyclase"/>
    <property type="match status" value="1"/>
</dbReference>
<keyword evidence="3" id="KW-0812">Transmembrane</keyword>
<dbReference type="EMBL" id="DPVG01000065">
    <property type="protein sequence ID" value="HCK23502.1"/>
    <property type="molecule type" value="Genomic_DNA"/>
</dbReference>
<dbReference type="Proteomes" id="UP000263098">
    <property type="component" value="Unassembled WGS sequence"/>
</dbReference>
<organism evidence="6 7">
    <name type="scientific">Bacteroides graminisolvens</name>
    <dbReference type="NCBI Taxonomy" id="477666"/>
    <lineage>
        <taxon>Bacteria</taxon>
        <taxon>Pseudomonadati</taxon>
        <taxon>Bacteroidota</taxon>
        <taxon>Bacteroidia</taxon>
        <taxon>Bacteroidales</taxon>
        <taxon>Bacteroidaceae</taxon>
        <taxon>Bacteroides</taxon>
    </lineage>
</organism>
<dbReference type="GO" id="GO:0005886">
    <property type="term" value="C:plasma membrane"/>
    <property type="evidence" value="ECO:0007669"/>
    <property type="project" value="TreeGrafter"/>
</dbReference>
<protein>
    <recommendedName>
        <fullName evidence="1">diguanylate cyclase</fullName>
        <ecNumber evidence="1">2.7.7.65</ecNumber>
    </recommendedName>
</protein>
<dbReference type="GO" id="GO:0043709">
    <property type="term" value="P:cell adhesion involved in single-species biofilm formation"/>
    <property type="evidence" value="ECO:0007669"/>
    <property type="project" value="TreeGrafter"/>
</dbReference>
<gene>
    <name evidence="6" type="ORF">DHW31_01735</name>
</gene>
<feature type="domain" description="PAC" evidence="4">
    <location>
        <begin position="273"/>
        <end position="325"/>
    </location>
</feature>
<evidence type="ECO:0000259" key="4">
    <source>
        <dbReference type="PROSITE" id="PS50113"/>
    </source>
</evidence>
<dbReference type="PANTHER" id="PTHR45138">
    <property type="entry name" value="REGULATORY COMPONENTS OF SENSORY TRANSDUCTION SYSTEM"/>
    <property type="match status" value="1"/>
</dbReference>
<dbReference type="SMART" id="SM00267">
    <property type="entry name" value="GGDEF"/>
    <property type="match status" value="1"/>
</dbReference>
<dbReference type="GO" id="GO:0052621">
    <property type="term" value="F:diguanylate cyclase activity"/>
    <property type="evidence" value="ECO:0007669"/>
    <property type="project" value="UniProtKB-EC"/>
</dbReference>
<dbReference type="AlphaFoldDB" id="A0A3D2SB57"/>
<dbReference type="SUPFAM" id="SSF53850">
    <property type="entry name" value="Periplasmic binding protein-like II"/>
    <property type="match status" value="1"/>
</dbReference>
<reference evidence="6 7" key="1">
    <citation type="journal article" date="2018" name="Nat. Biotechnol.">
        <title>A standardized bacterial taxonomy based on genome phylogeny substantially revises the tree of life.</title>
        <authorList>
            <person name="Parks D.H."/>
            <person name="Chuvochina M."/>
            <person name="Waite D.W."/>
            <person name="Rinke C."/>
            <person name="Skarshewski A."/>
            <person name="Chaumeil P.A."/>
            <person name="Hugenholtz P."/>
        </authorList>
    </citation>
    <scope>NUCLEOTIDE SEQUENCE [LARGE SCALE GENOMIC DNA]</scope>
    <source>
        <strain evidence="6">UBA9667</strain>
    </source>
</reference>
<dbReference type="EC" id="2.7.7.65" evidence="1"/>
<sequence length="491" mass="55716">NLYDSIEDVFNSEFDVIFGLSEQYTRHGIALSTPYLETETVLFYNKSIDAMRLEGKRYVSIKGGTLPEGVQEEQTIYYSDREATMDAVESGKADYGYGNAYSVAYYTLQNGYKNIFTIPTGKENRHYCMGVWDKDVILLSILNKSIAAIEKSRMDTLILDVASQVDRKITIPIIIGAYGIQIFALIFLIMAVLTYFVLSSTRAKKRYEMENKRYYLLSQLSNEYLFEYQIKGDVLKVAEKLGEKLDFFSNKEEVIRLIKLSMKELDTQNLKDNAYTIKLPLSNGSIGIFRVLFSYLREESGKIHSVIGKFVDISEEEKEKEQLIAKSQMDGLTSLYNAATAKEMIEKSMSGKSVYTSDSLIIIDCDNFKEINDTRGHLTGNSVLKNISSSLKLTFRQTDVIGRMGGDEFCIYMQDIPSVEFARSKCQQLMHRIRETNKAFPVDISIGIAIFKEPLSYESLFKQADVALYVAKKNGGAQTVIYDEEIHGNGQ</sequence>
<keyword evidence="3" id="KW-1133">Transmembrane helix</keyword>
<name>A0A3D2SB57_9BACE</name>